<dbReference type="InterPro" id="IPR037185">
    <property type="entry name" value="EmrE-like"/>
</dbReference>
<feature type="transmembrane region" description="Helical" evidence="5">
    <location>
        <begin position="163"/>
        <end position="186"/>
    </location>
</feature>
<reference evidence="7" key="1">
    <citation type="journal article" date="2014" name="Front. Microbiol.">
        <title>High frequency of phylogenetically diverse reductive dehalogenase-homologous genes in deep subseafloor sedimentary metagenomes.</title>
        <authorList>
            <person name="Kawai M."/>
            <person name="Futagami T."/>
            <person name="Toyoda A."/>
            <person name="Takaki Y."/>
            <person name="Nishi S."/>
            <person name="Hori S."/>
            <person name="Arai W."/>
            <person name="Tsubouchi T."/>
            <person name="Morono Y."/>
            <person name="Uchiyama I."/>
            <person name="Ito T."/>
            <person name="Fujiyama A."/>
            <person name="Inagaki F."/>
            <person name="Takami H."/>
        </authorList>
    </citation>
    <scope>NUCLEOTIDE SEQUENCE</scope>
    <source>
        <strain evidence="7">Expedition CK06-06</strain>
    </source>
</reference>
<protein>
    <recommendedName>
        <fullName evidence="6">EamA domain-containing protein</fullName>
    </recommendedName>
</protein>
<feature type="transmembrane region" description="Helical" evidence="5">
    <location>
        <begin position="198"/>
        <end position="219"/>
    </location>
</feature>
<dbReference type="Pfam" id="PF00892">
    <property type="entry name" value="EamA"/>
    <property type="match status" value="2"/>
</dbReference>
<evidence type="ECO:0000256" key="3">
    <source>
        <dbReference type="ARBA" id="ARBA00022989"/>
    </source>
</evidence>
<feature type="non-terminal residue" evidence="7">
    <location>
        <position position="259"/>
    </location>
</feature>
<comment type="subcellular location">
    <subcellularLocation>
        <location evidence="1">Membrane</location>
        <topology evidence="1">Multi-pass membrane protein</topology>
    </subcellularLocation>
</comment>
<feature type="transmembrane region" description="Helical" evidence="5">
    <location>
        <begin position="38"/>
        <end position="62"/>
    </location>
</feature>
<dbReference type="InterPro" id="IPR000620">
    <property type="entry name" value="EamA_dom"/>
</dbReference>
<keyword evidence="2 5" id="KW-0812">Transmembrane</keyword>
<dbReference type="PANTHER" id="PTHR32322">
    <property type="entry name" value="INNER MEMBRANE TRANSPORTER"/>
    <property type="match status" value="1"/>
</dbReference>
<accession>X1UL75</accession>
<evidence type="ECO:0000256" key="4">
    <source>
        <dbReference type="ARBA" id="ARBA00023136"/>
    </source>
</evidence>
<name>X1UL75_9ZZZZ</name>
<feature type="transmembrane region" description="Helical" evidence="5">
    <location>
        <begin position="12"/>
        <end position="32"/>
    </location>
</feature>
<sequence>MKIPFKLEKPILVGALAIMLAALLWSLDGIFIRPKFYVLPAGLVVFLEHLLGFLVLSPFVILNWQKIKKLSKKSWGAIVWVALFGGVIGTLFITKAFFAAVHGEVTFATVVLLQKLQPIFALILARIILGEKLSRKFYLWAVVAIIAAYFLAFGKTGLGEVNWMANASIFALIAAFAFGSSTVFGKRIVNHLDFKSTAALRFGLTSILILIFILITGDISQISNINNTQWGLLWLIVFTSGVVAIFLYYFGLRRVTAST</sequence>
<evidence type="ECO:0000313" key="7">
    <source>
        <dbReference type="EMBL" id="GAI93084.1"/>
    </source>
</evidence>
<feature type="domain" description="EamA" evidence="6">
    <location>
        <begin position="13"/>
        <end position="152"/>
    </location>
</feature>
<dbReference type="SUPFAM" id="SSF103481">
    <property type="entry name" value="Multidrug resistance efflux transporter EmrE"/>
    <property type="match status" value="1"/>
</dbReference>
<evidence type="ECO:0000256" key="5">
    <source>
        <dbReference type="SAM" id="Phobius"/>
    </source>
</evidence>
<gene>
    <name evidence="7" type="ORF">S12H4_30835</name>
</gene>
<dbReference type="EMBL" id="BARW01017937">
    <property type="protein sequence ID" value="GAI93084.1"/>
    <property type="molecule type" value="Genomic_DNA"/>
</dbReference>
<keyword evidence="4 5" id="KW-0472">Membrane</keyword>
<dbReference type="AlphaFoldDB" id="X1UL75"/>
<evidence type="ECO:0000256" key="2">
    <source>
        <dbReference type="ARBA" id="ARBA00022692"/>
    </source>
</evidence>
<feature type="transmembrane region" description="Helical" evidence="5">
    <location>
        <begin position="105"/>
        <end position="125"/>
    </location>
</feature>
<keyword evidence="3 5" id="KW-1133">Transmembrane helix</keyword>
<evidence type="ECO:0000256" key="1">
    <source>
        <dbReference type="ARBA" id="ARBA00004141"/>
    </source>
</evidence>
<feature type="transmembrane region" description="Helical" evidence="5">
    <location>
        <begin position="137"/>
        <end position="157"/>
    </location>
</feature>
<dbReference type="PANTHER" id="PTHR32322:SF2">
    <property type="entry name" value="EAMA DOMAIN-CONTAINING PROTEIN"/>
    <property type="match status" value="1"/>
</dbReference>
<feature type="transmembrane region" description="Helical" evidence="5">
    <location>
        <begin position="74"/>
        <end position="93"/>
    </location>
</feature>
<proteinExistence type="predicted"/>
<dbReference type="InterPro" id="IPR050638">
    <property type="entry name" value="AA-Vitamin_Transporters"/>
</dbReference>
<feature type="transmembrane region" description="Helical" evidence="5">
    <location>
        <begin position="231"/>
        <end position="250"/>
    </location>
</feature>
<comment type="caution">
    <text evidence="7">The sequence shown here is derived from an EMBL/GenBank/DDBJ whole genome shotgun (WGS) entry which is preliminary data.</text>
</comment>
<organism evidence="7">
    <name type="scientific">marine sediment metagenome</name>
    <dbReference type="NCBI Taxonomy" id="412755"/>
    <lineage>
        <taxon>unclassified sequences</taxon>
        <taxon>metagenomes</taxon>
        <taxon>ecological metagenomes</taxon>
    </lineage>
</organism>
<evidence type="ECO:0000259" key="6">
    <source>
        <dbReference type="Pfam" id="PF00892"/>
    </source>
</evidence>
<feature type="domain" description="EamA" evidence="6">
    <location>
        <begin position="168"/>
        <end position="258"/>
    </location>
</feature>
<dbReference type="GO" id="GO:0016020">
    <property type="term" value="C:membrane"/>
    <property type="evidence" value="ECO:0007669"/>
    <property type="project" value="UniProtKB-SubCell"/>
</dbReference>